<reference evidence="2 3" key="1">
    <citation type="submission" date="2019-09" db="EMBL/GenBank/DDBJ databases">
        <title>Nitrincola iocasae sp. nov., a bacterium isolated from the sediment collected at a cold seep field in South China Sea.</title>
        <authorList>
            <person name="Zhang H."/>
            <person name="Wang H."/>
            <person name="Li C."/>
        </authorList>
    </citation>
    <scope>NUCLEOTIDE SEQUENCE [LARGE SCALE GENOMIC DNA]</scope>
    <source>
        <strain evidence="2 3">KXZD1103</strain>
    </source>
</reference>
<keyword evidence="1" id="KW-1133">Transmembrane helix</keyword>
<evidence type="ECO:0000313" key="3">
    <source>
        <dbReference type="Proteomes" id="UP000325606"/>
    </source>
</evidence>
<protein>
    <submittedName>
        <fullName evidence="2">Uncharacterized protein</fullName>
    </submittedName>
</protein>
<accession>A0A5J6LEQ8</accession>
<evidence type="ECO:0000256" key="1">
    <source>
        <dbReference type="SAM" id="Phobius"/>
    </source>
</evidence>
<dbReference type="KEGG" id="nik:F5I99_11115"/>
<evidence type="ECO:0000313" key="2">
    <source>
        <dbReference type="EMBL" id="QEW07015.1"/>
    </source>
</evidence>
<sequence length="76" mass="8573">MMEQQDKHRTRKIRNLLGIIVSALFAVVGVAGFQRTGDPKLLLAFLVVAVLSFGIISLVFRLVDRLLDSLDKQHRK</sequence>
<keyword evidence="1" id="KW-0812">Transmembrane</keyword>
<dbReference type="AlphaFoldDB" id="A0A5J6LEQ8"/>
<organism evidence="2 3">
    <name type="scientific">Nitrincola iocasae</name>
    <dbReference type="NCBI Taxonomy" id="2614693"/>
    <lineage>
        <taxon>Bacteria</taxon>
        <taxon>Pseudomonadati</taxon>
        <taxon>Pseudomonadota</taxon>
        <taxon>Gammaproteobacteria</taxon>
        <taxon>Oceanospirillales</taxon>
        <taxon>Oceanospirillaceae</taxon>
        <taxon>Nitrincola</taxon>
    </lineage>
</organism>
<dbReference type="EMBL" id="CP044222">
    <property type="protein sequence ID" value="QEW07015.1"/>
    <property type="molecule type" value="Genomic_DNA"/>
</dbReference>
<gene>
    <name evidence="2" type="ORF">F5I99_11115</name>
</gene>
<dbReference type="RefSeq" id="WP_151056014.1">
    <property type="nucleotide sequence ID" value="NZ_CP044222.1"/>
</dbReference>
<feature type="transmembrane region" description="Helical" evidence="1">
    <location>
        <begin position="41"/>
        <end position="63"/>
    </location>
</feature>
<feature type="transmembrane region" description="Helical" evidence="1">
    <location>
        <begin position="16"/>
        <end position="35"/>
    </location>
</feature>
<keyword evidence="3" id="KW-1185">Reference proteome</keyword>
<keyword evidence="1" id="KW-0472">Membrane</keyword>
<proteinExistence type="predicted"/>
<dbReference type="Proteomes" id="UP000325606">
    <property type="component" value="Chromosome"/>
</dbReference>
<name>A0A5J6LEQ8_9GAMM</name>